<evidence type="ECO:0000256" key="1">
    <source>
        <dbReference type="SAM" id="Phobius"/>
    </source>
</evidence>
<dbReference type="InterPro" id="IPR011483">
    <property type="entry name" value="Sde182_NH-like"/>
</dbReference>
<dbReference type="Pfam" id="PF07632">
    <property type="entry name" value="Sde182_NH-like"/>
    <property type="match status" value="1"/>
</dbReference>
<evidence type="ECO:0000313" key="4">
    <source>
        <dbReference type="EMBL" id="KAJ8096678.1"/>
    </source>
</evidence>
<proteinExistence type="predicted"/>
<dbReference type="Proteomes" id="UP001217417">
    <property type="component" value="Unassembled WGS sequence"/>
</dbReference>
<name>A0AAD7QKC5_9ASCO</name>
<evidence type="ECO:0000313" key="5">
    <source>
        <dbReference type="Proteomes" id="UP001217417"/>
    </source>
</evidence>
<dbReference type="RefSeq" id="XP_056040128.1">
    <property type="nucleotide sequence ID" value="XM_056189769.1"/>
</dbReference>
<evidence type="ECO:0000259" key="3">
    <source>
        <dbReference type="Pfam" id="PF21027"/>
    </source>
</evidence>
<feature type="domain" description="Cellulose-binding Sde182 C-terminal" evidence="3">
    <location>
        <begin position="184"/>
        <end position="243"/>
    </location>
</feature>
<sequence length="272" mass="30803">MFEVVTVGGLIAHLPSLSGRTVTTTILLAAYIGLFGPLFFSGLTLFTLAKFMGGPDSSLITNDWLQQNIRVGTLGEHYPNFTSIMEGDTPSFFPLMPNGLAVPEHPQYGGWGGRFKPLDASRRANTFTDATDWVRGKNGMFFMTAYGSVWRCRQAFSQQPPCRRHHQWHLWTDFQLAFRSGSIIVLDASDSWDPDANEELTFDWMYYPDVNIRLQGNIRVVNEYVKIEKLNDNGSVVRVTPKREIASLTSPFFSLSSSFLFLPFQNFFLFLL</sequence>
<organism evidence="4 5">
    <name type="scientific">Lipomyces tetrasporus</name>
    <dbReference type="NCBI Taxonomy" id="54092"/>
    <lineage>
        <taxon>Eukaryota</taxon>
        <taxon>Fungi</taxon>
        <taxon>Dikarya</taxon>
        <taxon>Ascomycota</taxon>
        <taxon>Saccharomycotina</taxon>
        <taxon>Lipomycetes</taxon>
        <taxon>Lipomycetales</taxon>
        <taxon>Lipomycetaceae</taxon>
        <taxon>Lipomyces</taxon>
    </lineage>
</organism>
<accession>A0AAD7QKC5</accession>
<evidence type="ECO:0000259" key="2">
    <source>
        <dbReference type="Pfam" id="PF07632"/>
    </source>
</evidence>
<feature type="transmembrane region" description="Helical" evidence="1">
    <location>
        <begin position="28"/>
        <end position="49"/>
    </location>
</feature>
<dbReference type="Pfam" id="PF21027">
    <property type="entry name" value="Sde0182_C"/>
    <property type="match status" value="1"/>
</dbReference>
<dbReference type="InterPro" id="IPR036452">
    <property type="entry name" value="Ribo_hydro-like"/>
</dbReference>
<dbReference type="GO" id="GO:0016799">
    <property type="term" value="F:hydrolase activity, hydrolyzing N-glycosyl compounds"/>
    <property type="evidence" value="ECO:0007669"/>
    <property type="project" value="InterPro"/>
</dbReference>
<dbReference type="GeneID" id="80884935"/>
<dbReference type="Gene3D" id="3.90.245.10">
    <property type="entry name" value="Ribonucleoside hydrolase-like"/>
    <property type="match status" value="1"/>
</dbReference>
<keyword evidence="1" id="KW-0812">Transmembrane</keyword>
<comment type="caution">
    <text evidence="4">The sequence shown here is derived from an EMBL/GenBank/DDBJ whole genome shotgun (WGS) entry which is preliminary data.</text>
</comment>
<dbReference type="AlphaFoldDB" id="A0AAD7QKC5"/>
<feature type="domain" description="Cellulose-binding Sde182 nucleoside hydrolase-like" evidence="2">
    <location>
        <begin position="42"/>
        <end position="115"/>
    </location>
</feature>
<keyword evidence="1" id="KW-1133">Transmembrane helix</keyword>
<keyword evidence="5" id="KW-1185">Reference proteome</keyword>
<gene>
    <name evidence="4" type="ORF">POJ06DRAFT_278810</name>
</gene>
<dbReference type="EMBL" id="JARPMG010000013">
    <property type="protein sequence ID" value="KAJ8096678.1"/>
    <property type="molecule type" value="Genomic_DNA"/>
</dbReference>
<dbReference type="InterPro" id="IPR048527">
    <property type="entry name" value="Sde182_C"/>
</dbReference>
<keyword evidence="1" id="KW-0472">Membrane</keyword>
<protein>
    <submittedName>
        <fullName evidence="4">Uncharacterized protein</fullName>
    </submittedName>
</protein>
<reference evidence="4" key="1">
    <citation type="submission" date="2023-03" db="EMBL/GenBank/DDBJ databases">
        <title>Near-Complete genome sequence of Lipomyces tetrasporous NRRL Y-64009, an oleaginous yeast capable of growing on lignocellulosic hydrolysates.</title>
        <authorList>
            <consortium name="Lawrence Berkeley National Laboratory"/>
            <person name="Jagtap S.S."/>
            <person name="Liu J.-J."/>
            <person name="Walukiewicz H.E."/>
            <person name="Pangilinan J."/>
            <person name="Lipzen A."/>
            <person name="Ahrendt S."/>
            <person name="Koriabine M."/>
            <person name="Cobaugh K."/>
            <person name="Salamov A."/>
            <person name="Yoshinaga Y."/>
            <person name="Ng V."/>
            <person name="Daum C."/>
            <person name="Grigoriev I.V."/>
            <person name="Slininger P.J."/>
            <person name="Dien B.S."/>
            <person name="Jin Y.-S."/>
            <person name="Rao C.V."/>
        </authorList>
    </citation>
    <scope>NUCLEOTIDE SEQUENCE</scope>
    <source>
        <strain evidence="4">NRRL Y-64009</strain>
    </source>
</reference>